<feature type="compositionally biased region" description="Basic and acidic residues" evidence="1">
    <location>
        <begin position="38"/>
        <end position="49"/>
    </location>
</feature>
<evidence type="ECO:0000313" key="3">
    <source>
        <dbReference type="EMBL" id="KAF3207421.1"/>
    </source>
</evidence>
<feature type="compositionally biased region" description="Basic residues" evidence="1">
    <location>
        <begin position="95"/>
        <end position="104"/>
    </location>
</feature>
<evidence type="ECO:0000313" key="5">
    <source>
        <dbReference type="Proteomes" id="UP000472727"/>
    </source>
</evidence>
<accession>A0A6G1M1K7</accession>
<dbReference type="EMBL" id="WIWS01000100">
    <property type="protein sequence ID" value="KAF3207421.1"/>
    <property type="molecule type" value="Genomic_DNA"/>
</dbReference>
<sequence>MSTSTYVPRHLIYNGPSPYEKGKWVPQRRVAVTPRVPVRRDYSQPERPRASPRSLNDAPRAPSHTESRPYIQPELPDPTSEDILNPKLKEDTKGKKSKKSKKLLQNKPLKANPTEPNSSSKPSPYFLSFFPRIFFCCISTRPSYTRIQHLVIPTSQVCVDTRALRFLQSLPRQEFLLLNYIVQEVFTEDGVKILGRISDYDTLIENGLTGQIRTVKRPWTAGEREGYVEHTAGLYARLLRKLGTYEKSPMCEKVYEKKLEGRRRSVIQP</sequence>
<feature type="compositionally biased region" description="Low complexity" evidence="1">
    <location>
        <begin position="25"/>
        <end position="36"/>
    </location>
</feature>
<evidence type="ECO:0000313" key="4">
    <source>
        <dbReference type="EMBL" id="KAF3231634.1"/>
    </source>
</evidence>
<dbReference type="Proteomes" id="UP000472727">
    <property type="component" value="Unassembled WGS sequence"/>
</dbReference>
<evidence type="ECO:0000313" key="6">
    <source>
        <dbReference type="Proteomes" id="UP000479691"/>
    </source>
</evidence>
<evidence type="ECO:0000313" key="2">
    <source>
        <dbReference type="EMBL" id="KAF3173793.1"/>
    </source>
</evidence>
<dbReference type="AlphaFoldDB" id="A0A6G1M1K7"/>
<dbReference type="Proteomes" id="UP000479691">
    <property type="component" value="Unassembled WGS sequence"/>
</dbReference>
<dbReference type="EMBL" id="JAABOE010000058">
    <property type="protein sequence ID" value="KAF3173793.1"/>
    <property type="molecule type" value="Genomic_DNA"/>
</dbReference>
<protein>
    <submittedName>
        <fullName evidence="3">Uncharacterized protein</fullName>
    </submittedName>
</protein>
<comment type="caution">
    <text evidence="3">The sequence shown here is derived from an EMBL/GenBank/DDBJ whole genome shotgun (WGS) entry which is preliminary data.</text>
</comment>
<proteinExistence type="predicted"/>
<feature type="region of interest" description="Disordered" evidence="1">
    <location>
        <begin position="1"/>
        <end position="121"/>
    </location>
</feature>
<organism evidence="3 5">
    <name type="scientific">Orbilia oligospora</name>
    <name type="common">Nematode-trapping fungus</name>
    <name type="synonym">Arthrobotrys oligospora</name>
    <dbReference type="NCBI Taxonomy" id="2813651"/>
    <lineage>
        <taxon>Eukaryota</taxon>
        <taxon>Fungi</taxon>
        <taxon>Dikarya</taxon>
        <taxon>Ascomycota</taxon>
        <taxon>Pezizomycotina</taxon>
        <taxon>Orbiliomycetes</taxon>
        <taxon>Orbiliales</taxon>
        <taxon>Orbiliaceae</taxon>
        <taxon>Orbilia</taxon>
    </lineage>
</organism>
<evidence type="ECO:0000313" key="7">
    <source>
        <dbReference type="Proteomes" id="UP000483672"/>
    </source>
</evidence>
<name>A0A6G1M1K7_ORBOL</name>
<reference evidence="5 6" key="1">
    <citation type="submission" date="2019-06" db="EMBL/GenBank/DDBJ databases">
        <authorList>
            <person name="Palmer J.M."/>
        </authorList>
    </citation>
    <scope>NUCLEOTIDE SEQUENCE [LARGE SCALE GENOMIC DNA]</scope>
    <source>
        <strain evidence="3 5">TWF106</strain>
        <strain evidence="4 7">TWF191</strain>
        <strain evidence="2 6">TWF788</strain>
    </source>
</reference>
<dbReference type="EMBL" id="WIPF01000003">
    <property type="protein sequence ID" value="KAF3231634.1"/>
    <property type="molecule type" value="Genomic_DNA"/>
</dbReference>
<gene>
    <name evidence="3" type="ORF">TWF106_000399</name>
    <name evidence="4" type="ORF">TWF191_005698</name>
    <name evidence="2" type="ORF">TWF788_008862</name>
</gene>
<dbReference type="Proteomes" id="UP000483672">
    <property type="component" value="Unassembled WGS sequence"/>
</dbReference>
<evidence type="ECO:0000256" key="1">
    <source>
        <dbReference type="SAM" id="MobiDB-lite"/>
    </source>
</evidence>